<accession>A0ACC2XSR9</accession>
<sequence length="263" mass="29837">MAMRVLNQMQREYKPPRADQPEGYSRVYVLPENEQPVGGVWNEADLEELLRKVEASSWKDEPYLPPPPAPTPYPRRGYAGGSVSGQQGQYRVPGGIHFEGNRSSGGEGYRPPSNYGYRPRRENVMQGEPGANPYGHPPFEDLPPRQYRQGGYDPSHSNRYAARPVYPPPNPTENHGWKNRPTYGYQNGYQGGYQNPQQQRGQWPPPQRELHGQNGPPYPTIGNDNVYHQRQPPSMGLGVVVDASYMHQDRPVNTQREPEHVPE</sequence>
<organism evidence="1 2">
    <name type="scientific">Naganishia onofrii</name>
    <dbReference type="NCBI Taxonomy" id="1851511"/>
    <lineage>
        <taxon>Eukaryota</taxon>
        <taxon>Fungi</taxon>
        <taxon>Dikarya</taxon>
        <taxon>Basidiomycota</taxon>
        <taxon>Agaricomycotina</taxon>
        <taxon>Tremellomycetes</taxon>
        <taxon>Filobasidiales</taxon>
        <taxon>Filobasidiaceae</taxon>
        <taxon>Naganishia</taxon>
    </lineage>
</organism>
<keyword evidence="2" id="KW-1185">Reference proteome</keyword>
<name>A0ACC2XSR9_9TREE</name>
<evidence type="ECO:0000313" key="2">
    <source>
        <dbReference type="Proteomes" id="UP001234202"/>
    </source>
</evidence>
<protein>
    <submittedName>
        <fullName evidence="1">Uncharacterized protein</fullName>
    </submittedName>
</protein>
<reference evidence="1" key="1">
    <citation type="submission" date="2023-04" db="EMBL/GenBank/DDBJ databases">
        <title>Draft Genome sequencing of Naganishia species isolated from polar environments using Oxford Nanopore Technology.</title>
        <authorList>
            <person name="Leo P."/>
            <person name="Venkateswaran K."/>
        </authorList>
    </citation>
    <scope>NUCLEOTIDE SEQUENCE</scope>
    <source>
        <strain evidence="1">DBVPG 5303</strain>
    </source>
</reference>
<dbReference type="Proteomes" id="UP001234202">
    <property type="component" value="Unassembled WGS sequence"/>
</dbReference>
<dbReference type="EMBL" id="JASBWV010000004">
    <property type="protein sequence ID" value="KAJ9126663.1"/>
    <property type="molecule type" value="Genomic_DNA"/>
</dbReference>
<proteinExistence type="predicted"/>
<comment type="caution">
    <text evidence="1">The sequence shown here is derived from an EMBL/GenBank/DDBJ whole genome shotgun (WGS) entry which is preliminary data.</text>
</comment>
<gene>
    <name evidence="1" type="ORF">QFC24_001693</name>
</gene>
<evidence type="ECO:0000313" key="1">
    <source>
        <dbReference type="EMBL" id="KAJ9126663.1"/>
    </source>
</evidence>